<sequence length="301" mass="34214">MDSLNHTKPYKVASPQPDPSVTQQLSPLCGVDPPRTSPNASSPGILANKGKLKAHEELDPAYIPDMKFLRKIFISIRRDPSLRSAAIESLTSFSSEDFITEDQSFIENASFNLSSQQHAAIMDLERNRSMTHLVELKLSREGLEKFGARIYRLTQQLSEREKQVNDLQNKLEKLSEREKQMGDLRRYEQEIRNQISLLSRENGDLSKKVSTLEEDVKLLNEDCDQMEKDATNLAKRIRRNAQDDKVRFFNEFGDSRSIPLEPLDLEVFSDDEPQPISNKQQSSSDEATESNEGLHSGDESS</sequence>
<feature type="region of interest" description="Disordered" evidence="2">
    <location>
        <begin position="1"/>
        <end position="48"/>
    </location>
</feature>
<keyword evidence="4" id="KW-1185">Reference proteome</keyword>
<feature type="coiled-coil region" evidence="1">
    <location>
        <begin position="150"/>
        <end position="236"/>
    </location>
</feature>
<feature type="region of interest" description="Disordered" evidence="2">
    <location>
        <begin position="255"/>
        <end position="301"/>
    </location>
</feature>
<name>A0A4Y7KVR1_PAPSO</name>
<accession>A0A4Y7KVR1</accession>
<protein>
    <submittedName>
        <fullName evidence="3">Uncharacterized protein</fullName>
    </submittedName>
</protein>
<proteinExistence type="predicted"/>
<evidence type="ECO:0000313" key="4">
    <source>
        <dbReference type="Proteomes" id="UP000316621"/>
    </source>
</evidence>
<evidence type="ECO:0000313" key="3">
    <source>
        <dbReference type="EMBL" id="RZC76019.1"/>
    </source>
</evidence>
<evidence type="ECO:0000256" key="2">
    <source>
        <dbReference type="SAM" id="MobiDB-lite"/>
    </source>
</evidence>
<dbReference type="Gene3D" id="1.20.1480.30">
    <property type="entry name" value="Designed four-helix bundle protein"/>
    <property type="match status" value="1"/>
</dbReference>
<dbReference type="EMBL" id="CM010723">
    <property type="protein sequence ID" value="RZC76019.1"/>
    <property type="molecule type" value="Genomic_DNA"/>
</dbReference>
<gene>
    <name evidence="3" type="ORF">C5167_000167</name>
</gene>
<dbReference type="Gramene" id="RZC76019">
    <property type="protein sequence ID" value="RZC76019"/>
    <property type="gene ID" value="C5167_000167"/>
</dbReference>
<reference evidence="3 4" key="1">
    <citation type="journal article" date="2018" name="Science">
        <title>The opium poppy genome and morphinan production.</title>
        <authorList>
            <person name="Guo L."/>
            <person name="Winzer T."/>
            <person name="Yang X."/>
            <person name="Li Y."/>
            <person name="Ning Z."/>
            <person name="He Z."/>
            <person name="Teodor R."/>
            <person name="Lu Y."/>
            <person name="Bowser T.A."/>
            <person name="Graham I.A."/>
            <person name="Ye K."/>
        </authorList>
    </citation>
    <scope>NUCLEOTIDE SEQUENCE [LARGE SCALE GENOMIC DNA]</scope>
    <source>
        <strain evidence="4">cv. HN1</strain>
        <tissue evidence="3">Leaves</tissue>
    </source>
</reference>
<evidence type="ECO:0000256" key="1">
    <source>
        <dbReference type="SAM" id="Coils"/>
    </source>
</evidence>
<feature type="compositionally biased region" description="Polar residues" evidence="2">
    <location>
        <begin position="275"/>
        <end position="293"/>
    </location>
</feature>
<keyword evidence="1" id="KW-0175">Coiled coil</keyword>
<organism evidence="3 4">
    <name type="scientific">Papaver somniferum</name>
    <name type="common">Opium poppy</name>
    <dbReference type="NCBI Taxonomy" id="3469"/>
    <lineage>
        <taxon>Eukaryota</taxon>
        <taxon>Viridiplantae</taxon>
        <taxon>Streptophyta</taxon>
        <taxon>Embryophyta</taxon>
        <taxon>Tracheophyta</taxon>
        <taxon>Spermatophyta</taxon>
        <taxon>Magnoliopsida</taxon>
        <taxon>Ranunculales</taxon>
        <taxon>Papaveraceae</taxon>
        <taxon>Papaveroideae</taxon>
        <taxon>Papaver</taxon>
    </lineage>
</organism>
<dbReference type="Proteomes" id="UP000316621">
    <property type="component" value="Chromosome 9"/>
</dbReference>
<dbReference type="OrthoDB" id="10628471at2759"/>
<feature type="compositionally biased region" description="Acidic residues" evidence="2">
    <location>
        <begin position="263"/>
        <end position="273"/>
    </location>
</feature>
<dbReference type="AlphaFoldDB" id="A0A4Y7KVR1"/>